<reference evidence="1 2" key="1">
    <citation type="submission" date="2019-02" db="EMBL/GenBank/DDBJ databases">
        <title>Deep-cultivation of Planctomycetes and their phenomic and genomic characterization uncovers novel biology.</title>
        <authorList>
            <person name="Wiegand S."/>
            <person name="Jogler M."/>
            <person name="Boedeker C."/>
            <person name="Pinto D."/>
            <person name="Vollmers J."/>
            <person name="Rivas-Marin E."/>
            <person name="Kohn T."/>
            <person name="Peeters S.H."/>
            <person name="Heuer A."/>
            <person name="Rast P."/>
            <person name="Oberbeckmann S."/>
            <person name="Bunk B."/>
            <person name="Jeske O."/>
            <person name="Meyerdierks A."/>
            <person name="Storesund J.E."/>
            <person name="Kallscheuer N."/>
            <person name="Luecker S."/>
            <person name="Lage O.M."/>
            <person name="Pohl T."/>
            <person name="Merkel B.J."/>
            <person name="Hornburger P."/>
            <person name="Mueller R.-W."/>
            <person name="Bruemmer F."/>
            <person name="Labrenz M."/>
            <person name="Spormann A.M."/>
            <person name="Op Den Camp H."/>
            <person name="Overmann J."/>
            <person name="Amann R."/>
            <person name="Jetten M.S.M."/>
            <person name="Mascher T."/>
            <person name="Medema M.H."/>
            <person name="Devos D.P."/>
            <person name="Kaster A.-K."/>
            <person name="Ovreas L."/>
            <person name="Rohde M."/>
            <person name="Galperin M.Y."/>
            <person name="Jogler C."/>
        </authorList>
    </citation>
    <scope>NUCLEOTIDE SEQUENCE [LARGE SCALE GENOMIC DNA]</scope>
    <source>
        <strain evidence="1 2">Mal64</strain>
    </source>
</reference>
<comment type="caution">
    <text evidence="1">The sequence shown here is derived from an EMBL/GenBank/DDBJ whole genome shotgun (WGS) entry which is preliminary data.</text>
</comment>
<dbReference type="InterPro" id="IPR010035">
    <property type="entry name" value="Thi_S"/>
</dbReference>
<evidence type="ECO:0000313" key="1">
    <source>
        <dbReference type="EMBL" id="TWT87545.1"/>
    </source>
</evidence>
<dbReference type="InterPro" id="IPR016155">
    <property type="entry name" value="Mopterin_synth/thiamin_S_b"/>
</dbReference>
<keyword evidence="2" id="KW-1185">Reference proteome</keyword>
<dbReference type="InterPro" id="IPR003749">
    <property type="entry name" value="ThiS/MoaD-like"/>
</dbReference>
<dbReference type="NCBIfam" id="TIGR01683">
    <property type="entry name" value="thiS"/>
    <property type="match status" value="1"/>
</dbReference>
<dbReference type="CDD" id="cd00565">
    <property type="entry name" value="Ubl_ThiS"/>
    <property type="match status" value="1"/>
</dbReference>
<dbReference type="Pfam" id="PF02597">
    <property type="entry name" value="ThiS"/>
    <property type="match status" value="1"/>
</dbReference>
<name>A0A5C5ZK84_9BACT</name>
<dbReference type="RefSeq" id="WP_197525800.1">
    <property type="nucleotide sequence ID" value="NZ_SJPQ01000003.1"/>
</dbReference>
<dbReference type="Gene3D" id="3.10.20.30">
    <property type="match status" value="1"/>
</dbReference>
<sequence>MITIEVNGERRDVPEGTTIAALLELLEIRTKGVAVERNLEVVSRTEHATTEIEAGDRLEVVTLVGGG</sequence>
<protein>
    <submittedName>
        <fullName evidence="1">Sulfur carrier protein ThiS</fullName>
    </submittedName>
</protein>
<proteinExistence type="predicted"/>
<dbReference type="AlphaFoldDB" id="A0A5C5ZK84"/>
<dbReference type="EMBL" id="SJPQ01000003">
    <property type="protein sequence ID" value="TWT87545.1"/>
    <property type="molecule type" value="Genomic_DNA"/>
</dbReference>
<dbReference type="InterPro" id="IPR012675">
    <property type="entry name" value="Beta-grasp_dom_sf"/>
</dbReference>
<accession>A0A5C5ZK84</accession>
<dbReference type="PANTHER" id="PTHR34472:SF1">
    <property type="entry name" value="SULFUR CARRIER PROTEIN THIS"/>
    <property type="match status" value="1"/>
</dbReference>
<dbReference type="Proteomes" id="UP000315440">
    <property type="component" value="Unassembled WGS sequence"/>
</dbReference>
<dbReference type="SUPFAM" id="SSF54285">
    <property type="entry name" value="MoaD/ThiS"/>
    <property type="match status" value="1"/>
</dbReference>
<organism evidence="1 2">
    <name type="scientific">Pseudobythopirellula maris</name>
    <dbReference type="NCBI Taxonomy" id="2527991"/>
    <lineage>
        <taxon>Bacteria</taxon>
        <taxon>Pseudomonadati</taxon>
        <taxon>Planctomycetota</taxon>
        <taxon>Planctomycetia</taxon>
        <taxon>Pirellulales</taxon>
        <taxon>Lacipirellulaceae</taxon>
        <taxon>Pseudobythopirellula</taxon>
    </lineage>
</organism>
<evidence type="ECO:0000313" key="2">
    <source>
        <dbReference type="Proteomes" id="UP000315440"/>
    </source>
</evidence>
<dbReference type="PANTHER" id="PTHR34472">
    <property type="entry name" value="SULFUR CARRIER PROTEIN THIS"/>
    <property type="match status" value="1"/>
</dbReference>
<gene>
    <name evidence="1" type="ORF">Mal64_30860</name>
</gene>